<dbReference type="Gene3D" id="3.40.1810.10">
    <property type="entry name" value="Transcription factor, MADS-box"/>
    <property type="match status" value="1"/>
</dbReference>
<keyword evidence="8" id="KW-1185">Reference proteome</keyword>
<comment type="caution">
    <text evidence="7">The sequence shown here is derived from an EMBL/GenBank/DDBJ whole genome shotgun (WGS) entry which is preliminary data.</text>
</comment>
<dbReference type="InterPro" id="IPR002100">
    <property type="entry name" value="TF_MADSbox"/>
</dbReference>
<sequence length="335" mass="37314">MARSRVKLGLIENLTARKACFKKRRTGLVKKVNEFTTLCGVRAFLMIFNPFEQNQVTVWPSEIGVHEELRRFYEMPELDRTKKMLNHESYLRWRISKLTEQSRRLRAKNNNMELDYLMYRIHRDGGIHNLSHYEQETALFLASEKMKAIRTRIDLLRSAPLLPPDPFPPLFMYSNGGNKSSQAINFGGFNGQVGLGFKNMMTEGNYHASSSNANNNAMGQQMESTNSCGASFGHEGEQLGFENIFLGSYTAPNMTCLPNNNDAGGLTSEQGVPYVPTSIGDSGNIYTTSNIPSVWMGLDATTLPQHGHISDGSMFGDGRFAASASDMGHGDGFVI</sequence>
<gene>
    <name evidence="7" type="ORF">K2173_024156</name>
</gene>
<keyword evidence="4" id="KW-0804">Transcription</keyword>
<dbReference type="InterPro" id="IPR036879">
    <property type="entry name" value="TF_MADSbox_sf"/>
</dbReference>
<dbReference type="GO" id="GO:0045944">
    <property type="term" value="P:positive regulation of transcription by RNA polymerase II"/>
    <property type="evidence" value="ECO:0007669"/>
    <property type="project" value="InterPro"/>
</dbReference>
<dbReference type="AlphaFoldDB" id="A0AAV8UH17"/>
<evidence type="ECO:0000313" key="8">
    <source>
        <dbReference type="Proteomes" id="UP001159364"/>
    </source>
</evidence>
<evidence type="ECO:0000256" key="1">
    <source>
        <dbReference type="ARBA" id="ARBA00004123"/>
    </source>
</evidence>
<evidence type="ECO:0000259" key="6">
    <source>
        <dbReference type="PROSITE" id="PS50066"/>
    </source>
</evidence>
<dbReference type="SMART" id="SM00432">
    <property type="entry name" value="MADS"/>
    <property type="match status" value="1"/>
</dbReference>
<comment type="subcellular location">
    <subcellularLocation>
        <location evidence="1">Nucleus</location>
    </subcellularLocation>
</comment>
<dbReference type="EMBL" id="JAIWQS010000008">
    <property type="protein sequence ID" value="KAJ8900041.1"/>
    <property type="molecule type" value="Genomic_DNA"/>
</dbReference>
<dbReference type="Pfam" id="PF00319">
    <property type="entry name" value="SRF-TF"/>
    <property type="match status" value="1"/>
</dbReference>
<dbReference type="GO" id="GO:0000981">
    <property type="term" value="F:DNA-binding transcription factor activity, RNA polymerase II-specific"/>
    <property type="evidence" value="ECO:0007669"/>
    <property type="project" value="InterPro"/>
</dbReference>
<evidence type="ECO:0000256" key="5">
    <source>
        <dbReference type="ARBA" id="ARBA00023242"/>
    </source>
</evidence>
<feature type="domain" description="MADS-box" evidence="6">
    <location>
        <begin position="1"/>
        <end position="49"/>
    </location>
</feature>
<evidence type="ECO:0000313" key="7">
    <source>
        <dbReference type="EMBL" id="KAJ8900041.1"/>
    </source>
</evidence>
<name>A0AAV8UH17_9ROSI</name>
<evidence type="ECO:0000256" key="3">
    <source>
        <dbReference type="ARBA" id="ARBA00023125"/>
    </source>
</evidence>
<proteinExistence type="predicted"/>
<dbReference type="GO" id="GO:0046983">
    <property type="term" value="F:protein dimerization activity"/>
    <property type="evidence" value="ECO:0007669"/>
    <property type="project" value="InterPro"/>
</dbReference>
<dbReference type="InterPro" id="IPR033897">
    <property type="entry name" value="SRF-like_MADS-box"/>
</dbReference>
<dbReference type="CDD" id="cd00266">
    <property type="entry name" value="MADS_SRF_like"/>
    <property type="match status" value="1"/>
</dbReference>
<dbReference type="SUPFAM" id="SSF55455">
    <property type="entry name" value="SRF-like"/>
    <property type="match status" value="1"/>
</dbReference>
<reference evidence="7 8" key="1">
    <citation type="submission" date="2021-09" db="EMBL/GenBank/DDBJ databases">
        <title>Genomic insights and catalytic innovation underlie evolution of tropane alkaloids biosynthesis.</title>
        <authorList>
            <person name="Wang Y.-J."/>
            <person name="Tian T."/>
            <person name="Huang J.-P."/>
            <person name="Huang S.-X."/>
        </authorList>
    </citation>
    <scope>NUCLEOTIDE SEQUENCE [LARGE SCALE GENOMIC DNA]</scope>
    <source>
        <strain evidence="7">KIB-2018</strain>
        <tissue evidence="7">Leaf</tissue>
    </source>
</reference>
<dbReference type="GO" id="GO:0000987">
    <property type="term" value="F:cis-regulatory region sequence-specific DNA binding"/>
    <property type="evidence" value="ECO:0007669"/>
    <property type="project" value="InterPro"/>
</dbReference>
<dbReference type="InterPro" id="IPR050142">
    <property type="entry name" value="MADS-box/MEF2_TF"/>
</dbReference>
<keyword evidence="5" id="KW-0539">Nucleus</keyword>
<dbReference type="PROSITE" id="PS50066">
    <property type="entry name" value="MADS_BOX_2"/>
    <property type="match status" value="1"/>
</dbReference>
<dbReference type="PANTHER" id="PTHR48019">
    <property type="entry name" value="SERUM RESPONSE FACTOR HOMOLOG"/>
    <property type="match status" value="1"/>
</dbReference>
<dbReference type="PRINTS" id="PR00404">
    <property type="entry name" value="MADSDOMAIN"/>
</dbReference>
<dbReference type="GO" id="GO:0005634">
    <property type="term" value="C:nucleus"/>
    <property type="evidence" value="ECO:0007669"/>
    <property type="project" value="UniProtKB-SubCell"/>
</dbReference>
<keyword evidence="3" id="KW-0238">DNA-binding</keyword>
<protein>
    <recommendedName>
        <fullName evidence="6">MADS-box domain-containing protein</fullName>
    </recommendedName>
</protein>
<evidence type="ECO:0000256" key="4">
    <source>
        <dbReference type="ARBA" id="ARBA00023163"/>
    </source>
</evidence>
<keyword evidence="2" id="KW-0805">Transcription regulation</keyword>
<organism evidence="7 8">
    <name type="scientific">Erythroxylum novogranatense</name>
    <dbReference type="NCBI Taxonomy" id="1862640"/>
    <lineage>
        <taxon>Eukaryota</taxon>
        <taxon>Viridiplantae</taxon>
        <taxon>Streptophyta</taxon>
        <taxon>Embryophyta</taxon>
        <taxon>Tracheophyta</taxon>
        <taxon>Spermatophyta</taxon>
        <taxon>Magnoliopsida</taxon>
        <taxon>eudicotyledons</taxon>
        <taxon>Gunneridae</taxon>
        <taxon>Pentapetalae</taxon>
        <taxon>rosids</taxon>
        <taxon>fabids</taxon>
        <taxon>Malpighiales</taxon>
        <taxon>Erythroxylaceae</taxon>
        <taxon>Erythroxylum</taxon>
    </lineage>
</organism>
<accession>A0AAV8UH17</accession>
<dbReference type="Proteomes" id="UP001159364">
    <property type="component" value="Linkage Group LG08"/>
</dbReference>
<evidence type="ECO:0000256" key="2">
    <source>
        <dbReference type="ARBA" id="ARBA00023015"/>
    </source>
</evidence>